<dbReference type="EMBL" id="LGRB01000012">
    <property type="protein sequence ID" value="OCT48570.1"/>
    <property type="molecule type" value="Genomic_DNA"/>
</dbReference>
<proteinExistence type="predicted"/>
<evidence type="ECO:0008006" key="4">
    <source>
        <dbReference type="Google" id="ProtNLM"/>
    </source>
</evidence>
<reference evidence="3" key="1">
    <citation type="submission" date="2015-07" db="EMBL/GenBank/DDBJ databases">
        <authorList>
            <person name="Teixeira M.M."/>
            <person name="Souza R.C."/>
            <person name="Almeida L.G."/>
            <person name="Vicente V.A."/>
            <person name="de Hoog S."/>
            <person name="Bocca A.L."/>
            <person name="de Almeida S.R."/>
            <person name="Vasconcelos A.T."/>
            <person name="Felipe M.S."/>
        </authorList>
    </citation>
    <scope>NUCLEOTIDE SEQUENCE [LARGE SCALE GENOMIC DNA]</scope>
    <source>
        <strain evidence="3">KSF</strain>
    </source>
</reference>
<dbReference type="VEuPathDB" id="FungiDB:CLCR_03976"/>
<dbReference type="InterPro" id="IPR053181">
    <property type="entry name" value="EcdB-like_regulator"/>
</dbReference>
<protein>
    <recommendedName>
        <fullName evidence="4">C6 finger domain protein</fullName>
    </recommendedName>
</protein>
<name>A0A1C1CJ77_9EURO</name>
<accession>A0A1C1CJ77</accession>
<dbReference type="CDD" id="cd12148">
    <property type="entry name" value="fungal_TF_MHR"/>
    <property type="match status" value="1"/>
</dbReference>
<organism evidence="2 3">
    <name type="scientific">Cladophialophora carrionii</name>
    <dbReference type="NCBI Taxonomy" id="86049"/>
    <lineage>
        <taxon>Eukaryota</taxon>
        <taxon>Fungi</taxon>
        <taxon>Dikarya</taxon>
        <taxon>Ascomycota</taxon>
        <taxon>Pezizomycotina</taxon>
        <taxon>Eurotiomycetes</taxon>
        <taxon>Chaetothyriomycetidae</taxon>
        <taxon>Chaetothyriales</taxon>
        <taxon>Herpotrichiellaceae</taxon>
        <taxon>Cladophialophora</taxon>
    </lineage>
</organism>
<evidence type="ECO:0000256" key="1">
    <source>
        <dbReference type="SAM" id="MobiDB-lite"/>
    </source>
</evidence>
<dbReference type="PANTHER" id="PTHR47785:SF6">
    <property type="entry name" value="ZN(II)2CYS6 TRANSCRIPTION FACTOR (EUROFUNG)"/>
    <property type="match status" value="1"/>
</dbReference>
<dbReference type="VEuPathDB" id="FungiDB:G647_10278"/>
<evidence type="ECO:0000313" key="2">
    <source>
        <dbReference type="EMBL" id="OCT48570.1"/>
    </source>
</evidence>
<dbReference type="PANTHER" id="PTHR47785">
    <property type="entry name" value="ZN(II)2CYS6 TRANSCRIPTION FACTOR (EUROFUNG)-RELATED-RELATED"/>
    <property type="match status" value="1"/>
</dbReference>
<keyword evidence="3" id="KW-1185">Reference proteome</keyword>
<evidence type="ECO:0000313" key="3">
    <source>
        <dbReference type="Proteomes" id="UP000094526"/>
    </source>
</evidence>
<dbReference type="OrthoDB" id="4685598at2759"/>
<feature type="region of interest" description="Disordered" evidence="1">
    <location>
        <begin position="1"/>
        <end position="86"/>
    </location>
</feature>
<comment type="caution">
    <text evidence="2">The sequence shown here is derived from an EMBL/GenBank/DDBJ whole genome shotgun (WGS) entry which is preliminary data.</text>
</comment>
<feature type="compositionally biased region" description="Polar residues" evidence="1">
    <location>
        <begin position="1"/>
        <end position="15"/>
    </location>
</feature>
<sequence>MNPAESQARTSSEGQSPAAPESLNSHVASDLPSIYSADQPNDLRQRSPASPVGQDNPDEEDEKPVDGCCEHRRLPDASVGEHDRRENIPERLQRLEAMLNHLADRIALQPQPAPSNGRMGLLWRGGGSSLSVEGLLAMAATRSRKTYAPVSPRALVMAPDVSCLLDLEPSTMHHLAMSYMQNFHPRNMILDWQGSDMRDALQAAEKKFERTVDTCILLLVLAIGSISAFEDGFNYWDIPGAGPSGLNPLDEIGDVFFNIATSMFVEARDVSWSSVRCWLLIAFYHSMKLRVYDQWLAVSQAAMTAMMLLRLDERSKRTHAQLYWAIYLQESQLLSEFDFTPTGIAEFESIIPAPPAGGGRPQDETQKQYWDIFLAEILLWRIVNRVRYYVGDAVRFDGTVTGMSPPPFAAPALSMIRGLDHELASWRLHLPLSFRAEFEFDPGAQAMSWRRHRSVREQMIGTLQAGYFKAKAILFRPFLFRILHHGSVEGFSQEESTGAAMGLETALQALLCSGVLCDNLRLVPLLIVPSRSFLALAILAKVLLQSPCCQTLVPPAWEKTLPLIRARLRDQIVARSTVIGQDLETLSLLDADGTA</sequence>
<dbReference type="Proteomes" id="UP000094526">
    <property type="component" value="Unassembled WGS sequence"/>
</dbReference>
<dbReference type="AlphaFoldDB" id="A0A1C1CJ77"/>
<feature type="compositionally biased region" description="Basic and acidic residues" evidence="1">
    <location>
        <begin position="64"/>
        <end position="86"/>
    </location>
</feature>
<dbReference type="STRING" id="86049.A0A1C1CJ77"/>
<gene>
    <name evidence="2" type="ORF">CLCR_03976</name>
</gene>